<name>A0A379Z860_SERMA</name>
<reference evidence="2 3" key="1">
    <citation type="submission" date="2018-06" db="EMBL/GenBank/DDBJ databases">
        <authorList>
            <consortium name="Pathogen Informatics"/>
            <person name="Doyle S."/>
        </authorList>
    </citation>
    <scope>NUCLEOTIDE SEQUENCE [LARGE SCALE GENOMIC DNA]</scope>
    <source>
        <strain evidence="2 3">NCTC10211</strain>
    </source>
</reference>
<gene>
    <name evidence="2" type="ORF">NCTC10211_03257</name>
</gene>
<dbReference type="Gene3D" id="1.20.120.1620">
    <property type="match status" value="1"/>
</dbReference>
<feature type="chain" id="PRO_5030069452" description="Type VI secretion protein" evidence="1">
    <location>
        <begin position="19"/>
        <end position="120"/>
    </location>
</feature>
<dbReference type="InterPro" id="IPR038314">
    <property type="entry name" value="T6SS_sf"/>
</dbReference>
<sequence length="120" mass="13157">MKKISLTVAIAATLNVNAATEIDYSPAEYLKNYALSVCIAEGYSAKEVKNDATATARGYMEFGDYSLEAHTAVRTLAKEFLAKHYDSMSGEPMTMAKCIDLVHSQALQAIIKKYHGKDDN</sequence>
<accession>A0A379Z860</accession>
<dbReference type="AlphaFoldDB" id="A0A379Z860"/>
<dbReference type="InterPro" id="IPR032032">
    <property type="entry name" value="Tai4"/>
</dbReference>
<proteinExistence type="predicted"/>
<dbReference type="Proteomes" id="UP000254765">
    <property type="component" value="Unassembled WGS sequence"/>
</dbReference>
<dbReference type="EMBL" id="UGYK01000002">
    <property type="protein sequence ID" value="SUI56444.1"/>
    <property type="molecule type" value="Genomic_DNA"/>
</dbReference>
<keyword evidence="1" id="KW-0732">Signal</keyword>
<evidence type="ECO:0000313" key="3">
    <source>
        <dbReference type="Proteomes" id="UP000254765"/>
    </source>
</evidence>
<feature type="signal peptide" evidence="1">
    <location>
        <begin position="1"/>
        <end position="18"/>
    </location>
</feature>
<organism evidence="2 3">
    <name type="scientific">Serratia marcescens</name>
    <dbReference type="NCBI Taxonomy" id="615"/>
    <lineage>
        <taxon>Bacteria</taxon>
        <taxon>Pseudomonadati</taxon>
        <taxon>Pseudomonadota</taxon>
        <taxon>Gammaproteobacteria</taxon>
        <taxon>Enterobacterales</taxon>
        <taxon>Yersiniaceae</taxon>
        <taxon>Serratia</taxon>
    </lineage>
</organism>
<evidence type="ECO:0000313" key="2">
    <source>
        <dbReference type="EMBL" id="SUI56444.1"/>
    </source>
</evidence>
<dbReference type="Pfam" id="PF16695">
    <property type="entry name" value="Tai4"/>
    <property type="match status" value="1"/>
</dbReference>
<protein>
    <recommendedName>
        <fullName evidence="4">Type VI secretion protein</fullName>
    </recommendedName>
</protein>
<evidence type="ECO:0000256" key="1">
    <source>
        <dbReference type="SAM" id="SignalP"/>
    </source>
</evidence>
<evidence type="ECO:0008006" key="4">
    <source>
        <dbReference type="Google" id="ProtNLM"/>
    </source>
</evidence>
<dbReference type="RefSeq" id="WP_033640005.1">
    <property type="nucleotide sequence ID" value="NZ_UGYJ01000003.1"/>
</dbReference>